<gene>
    <name evidence="2" type="ORF">N0V91_004791</name>
</gene>
<dbReference type="OrthoDB" id="1461976at2759"/>
<comment type="caution">
    <text evidence="2">The sequence shown here is derived from an EMBL/GenBank/DDBJ whole genome shotgun (WGS) entry which is preliminary data.</text>
</comment>
<reference evidence="2" key="1">
    <citation type="submission" date="2022-10" db="EMBL/GenBank/DDBJ databases">
        <title>Tapping the CABI collections for fungal endophytes: first genome assemblies for Collariella, Neodidymelliopsis, Ascochyta clinopodiicola, Didymella pomorum, Didymosphaeria variabile, Neocosmospora piperis and Neocucurbitaria cava.</title>
        <authorList>
            <person name="Hill R."/>
        </authorList>
    </citation>
    <scope>NUCLEOTIDE SEQUENCE</scope>
    <source>
        <strain evidence="2">IMI 355091</strain>
    </source>
</reference>
<proteinExistence type="predicted"/>
<evidence type="ECO:0000313" key="2">
    <source>
        <dbReference type="EMBL" id="KAJ4406119.1"/>
    </source>
</evidence>
<keyword evidence="3" id="KW-1185">Reference proteome</keyword>
<evidence type="ECO:0000256" key="1">
    <source>
        <dbReference type="SAM" id="MobiDB-lite"/>
    </source>
</evidence>
<dbReference type="Proteomes" id="UP001140510">
    <property type="component" value="Unassembled WGS sequence"/>
</dbReference>
<name>A0A9W8ZF74_9PLEO</name>
<dbReference type="AlphaFoldDB" id="A0A9W8ZF74"/>
<protein>
    <submittedName>
        <fullName evidence="2">Uncharacterized protein</fullName>
    </submittedName>
</protein>
<sequence length="112" mass="12857">MSSLSVEFCADLSSIKRKSVQELSNEAIIPLLGQHYHGRGGFGYDDLKTAFRDCQWIEEDTEKDKQFGLPDGSEREKKALWYRKGISPAPDYHQRKAHVVNPSQNEMEEEVK</sequence>
<accession>A0A9W8ZF74</accession>
<feature type="region of interest" description="Disordered" evidence="1">
    <location>
        <begin position="92"/>
        <end position="112"/>
    </location>
</feature>
<evidence type="ECO:0000313" key="3">
    <source>
        <dbReference type="Proteomes" id="UP001140510"/>
    </source>
</evidence>
<organism evidence="2 3">
    <name type="scientific">Didymella pomorum</name>
    <dbReference type="NCBI Taxonomy" id="749634"/>
    <lineage>
        <taxon>Eukaryota</taxon>
        <taxon>Fungi</taxon>
        <taxon>Dikarya</taxon>
        <taxon>Ascomycota</taxon>
        <taxon>Pezizomycotina</taxon>
        <taxon>Dothideomycetes</taxon>
        <taxon>Pleosporomycetidae</taxon>
        <taxon>Pleosporales</taxon>
        <taxon>Pleosporineae</taxon>
        <taxon>Didymellaceae</taxon>
        <taxon>Didymella</taxon>
    </lineage>
</organism>
<dbReference type="EMBL" id="JAPEVA010000029">
    <property type="protein sequence ID" value="KAJ4406119.1"/>
    <property type="molecule type" value="Genomic_DNA"/>
</dbReference>